<protein>
    <recommendedName>
        <fullName evidence="2">Tick transposon</fullName>
    </recommendedName>
</protein>
<accession>A0A224YT53</accession>
<name>A0A224YT53_9ACAR</name>
<evidence type="ECO:0008006" key="2">
    <source>
        <dbReference type="Google" id="ProtNLM"/>
    </source>
</evidence>
<dbReference type="AlphaFoldDB" id="A0A224YT53"/>
<organism evidence="1">
    <name type="scientific">Rhipicephalus zambeziensis</name>
    <dbReference type="NCBI Taxonomy" id="60191"/>
    <lineage>
        <taxon>Eukaryota</taxon>
        <taxon>Metazoa</taxon>
        <taxon>Ecdysozoa</taxon>
        <taxon>Arthropoda</taxon>
        <taxon>Chelicerata</taxon>
        <taxon>Arachnida</taxon>
        <taxon>Acari</taxon>
        <taxon>Parasitiformes</taxon>
        <taxon>Ixodida</taxon>
        <taxon>Ixodoidea</taxon>
        <taxon>Ixodidae</taxon>
        <taxon>Rhipicephalinae</taxon>
        <taxon>Rhipicephalus</taxon>
        <taxon>Rhipicephalus</taxon>
    </lineage>
</organism>
<sequence length="105" mass="11525">MRGNLSFTVLKSRQALTGLNTCINFGTVPVNINSARLSGNAGVKVQFVHLFHGMGCAQRKDKIVLRSNVIPVEQPVPLALKKPLYNELACIEKASIITKVEEHIK</sequence>
<dbReference type="EMBL" id="GFPF01008959">
    <property type="protein sequence ID" value="MAA20105.1"/>
    <property type="molecule type" value="Transcribed_RNA"/>
</dbReference>
<proteinExistence type="predicted"/>
<reference evidence="1" key="1">
    <citation type="journal article" date="2017" name="Parasit. Vectors">
        <title>Sialotranscriptomics of Rhipicephalus zambeziensis reveals intricate expression profiles of secretory proteins and suggests tight temporal transcriptional regulation during blood-feeding.</title>
        <authorList>
            <person name="de Castro M.H."/>
            <person name="de Klerk D."/>
            <person name="Pienaar R."/>
            <person name="Rees D.J.G."/>
            <person name="Mans B.J."/>
        </authorList>
    </citation>
    <scope>NUCLEOTIDE SEQUENCE</scope>
    <source>
        <tissue evidence="1">Salivary glands</tissue>
    </source>
</reference>
<evidence type="ECO:0000313" key="1">
    <source>
        <dbReference type="EMBL" id="MAA20105.1"/>
    </source>
</evidence>